<reference evidence="3" key="1">
    <citation type="journal article" date="2016" name="Nature">
        <title>Genome evolution in the allotetraploid frog Xenopus laevis.</title>
        <authorList>
            <person name="Session A.M."/>
            <person name="Uno Y."/>
            <person name="Kwon T."/>
            <person name="Chapman J.A."/>
            <person name="Toyoda A."/>
            <person name="Takahashi S."/>
            <person name="Fukui A."/>
            <person name="Hikosaka A."/>
            <person name="Suzuki A."/>
            <person name="Kondo M."/>
            <person name="van Heeringen S.J."/>
            <person name="Quigley I."/>
            <person name="Heinz S."/>
            <person name="Ogino H."/>
            <person name="Ochi H."/>
            <person name="Hellsten U."/>
            <person name="Lyons J.B."/>
            <person name="Simakov O."/>
            <person name="Putnam N."/>
            <person name="Stites J."/>
            <person name="Kuroki Y."/>
            <person name="Tanaka T."/>
            <person name="Michiue T."/>
            <person name="Watanabe M."/>
            <person name="Bogdanovic O."/>
            <person name="Lister R."/>
            <person name="Georgiou G."/>
            <person name="Paranjpe S.S."/>
            <person name="van Kruijsbergen I."/>
            <person name="Shu S."/>
            <person name="Carlson J."/>
            <person name="Kinoshita T."/>
            <person name="Ohta Y."/>
            <person name="Mawaribuchi S."/>
            <person name="Jenkins J."/>
            <person name="Grimwood J."/>
            <person name="Schmutz J."/>
            <person name="Mitros T."/>
            <person name="Mozaffari S.V."/>
            <person name="Suzuki Y."/>
            <person name="Haramoto Y."/>
            <person name="Yamamoto T.S."/>
            <person name="Takagi C."/>
            <person name="Heald R."/>
            <person name="Miller K."/>
            <person name="Haudenschild C."/>
            <person name="Kitzman J."/>
            <person name="Nakayama T."/>
            <person name="Izutsu Y."/>
            <person name="Robert J."/>
            <person name="Fortriede J."/>
            <person name="Burns K."/>
            <person name="Lotay V."/>
            <person name="Karimi K."/>
            <person name="Yasuoka Y."/>
            <person name="Dichmann D.S."/>
            <person name="Flajnik M.F."/>
            <person name="Houston D.W."/>
            <person name="Shendure J."/>
            <person name="DuPasquier L."/>
            <person name="Vize P.D."/>
            <person name="Zorn A.M."/>
            <person name="Ito M."/>
            <person name="Marcotte E.M."/>
            <person name="Wallingford J.B."/>
            <person name="Ito Y."/>
            <person name="Asashima M."/>
            <person name="Ueno N."/>
            <person name="Matsuda Y."/>
            <person name="Veenstra G.J."/>
            <person name="Fujiyama A."/>
            <person name="Harland R.M."/>
            <person name="Taira M."/>
            <person name="Rokhsar D.S."/>
        </authorList>
    </citation>
    <scope>NUCLEOTIDE SEQUENCE [LARGE SCALE GENOMIC DNA]</scope>
    <source>
        <strain evidence="3">J</strain>
    </source>
</reference>
<accession>A0A974CZK5</accession>
<gene>
    <name evidence="2" type="ORF">XELAEV_18024856mg</name>
</gene>
<dbReference type="AlphaFoldDB" id="A0A974CZK5"/>
<evidence type="ECO:0008006" key="4">
    <source>
        <dbReference type="Google" id="ProtNLM"/>
    </source>
</evidence>
<evidence type="ECO:0000313" key="2">
    <source>
        <dbReference type="EMBL" id="OCT82333.1"/>
    </source>
</evidence>
<sequence>MFRKKGYPKPILQKANKKKDTQMERIPFVTTFDVHLKRGYVEETNTMIRLRLNEHHSSIRIANSKMTSVSQHWAECKHNVSQLRWQVLEEVKANYTNTRH</sequence>
<evidence type="ECO:0000313" key="3">
    <source>
        <dbReference type="Proteomes" id="UP000694892"/>
    </source>
</evidence>
<protein>
    <recommendedName>
        <fullName evidence="4">Transposase</fullName>
    </recommendedName>
</protein>
<feature type="region of interest" description="Disordered" evidence="1">
    <location>
        <begin position="1"/>
        <end position="20"/>
    </location>
</feature>
<dbReference type="Proteomes" id="UP000694892">
    <property type="component" value="Chromosome 4S"/>
</dbReference>
<organism evidence="2 3">
    <name type="scientific">Xenopus laevis</name>
    <name type="common">African clawed frog</name>
    <dbReference type="NCBI Taxonomy" id="8355"/>
    <lineage>
        <taxon>Eukaryota</taxon>
        <taxon>Metazoa</taxon>
        <taxon>Chordata</taxon>
        <taxon>Craniata</taxon>
        <taxon>Vertebrata</taxon>
        <taxon>Euteleostomi</taxon>
        <taxon>Amphibia</taxon>
        <taxon>Batrachia</taxon>
        <taxon>Anura</taxon>
        <taxon>Pipoidea</taxon>
        <taxon>Pipidae</taxon>
        <taxon>Xenopodinae</taxon>
        <taxon>Xenopus</taxon>
        <taxon>Xenopus</taxon>
    </lineage>
</organism>
<proteinExistence type="predicted"/>
<name>A0A974CZK5_XENLA</name>
<dbReference type="EMBL" id="CM004473">
    <property type="protein sequence ID" value="OCT82333.1"/>
    <property type="molecule type" value="Genomic_DNA"/>
</dbReference>
<evidence type="ECO:0000256" key="1">
    <source>
        <dbReference type="SAM" id="MobiDB-lite"/>
    </source>
</evidence>